<dbReference type="RefSeq" id="WP_014102267.1">
    <property type="nucleotide sequence ID" value="NC_016026.1"/>
</dbReference>
<name>G2KPE3_MICAA</name>
<accession>G2KPE3</accession>
<reference evidence="1 2" key="1">
    <citation type="journal article" date="2011" name="BMC Genomics">
        <title>Genomic insights into an obligate epibiotic bacterial predator: Micavibrio aeruginosavorus ARL-13.</title>
        <authorList>
            <person name="Wang Z."/>
            <person name="Kadouri D."/>
            <person name="Wu M."/>
        </authorList>
    </citation>
    <scope>NUCLEOTIDE SEQUENCE [LARGE SCALE GENOMIC DNA]</scope>
    <source>
        <strain evidence="1 2">ARL-13</strain>
    </source>
</reference>
<proteinExistence type="predicted"/>
<protein>
    <submittedName>
        <fullName evidence="1">Uncharacterized protein</fullName>
    </submittedName>
</protein>
<dbReference type="OrthoDB" id="9828300at2"/>
<evidence type="ECO:0000313" key="1">
    <source>
        <dbReference type="EMBL" id="AEP09044.1"/>
    </source>
</evidence>
<keyword evidence="2" id="KW-1185">Reference proteome</keyword>
<dbReference type="Proteomes" id="UP000009286">
    <property type="component" value="Chromosome"/>
</dbReference>
<dbReference type="AlphaFoldDB" id="G2KPE3"/>
<sequence>MGALSTTFKLAGKGLGFGISNPIKTGIGATFATDAITGQGIGTTAGNLIPEALDLGQDAATNFIAGATGTAGTTAVQDPTVSSDGTTLNLGTTFNQNANPIAGLMQSMGAAFGNNPGAAIGAAIGALSGDGIMGRIVGMIIGAVLGGVIGKFAGPALNGLMNNDGPQSGTAAQFNPAAFGLPSGPAPAALQADIEQQPKPAPLAFTPAG</sequence>
<gene>
    <name evidence="1" type="ordered locus">MICA_710</name>
</gene>
<dbReference type="STRING" id="856793.MICA_710"/>
<organism evidence="1 2">
    <name type="scientific">Micavibrio aeruginosavorus (strain ARL-13)</name>
    <dbReference type="NCBI Taxonomy" id="856793"/>
    <lineage>
        <taxon>Bacteria</taxon>
        <taxon>Pseudomonadati</taxon>
        <taxon>Bdellovibrionota</taxon>
        <taxon>Bdellovibrionia</taxon>
        <taxon>Bdellovibrionales</taxon>
        <taxon>Pseudobdellovibrionaceae</taxon>
        <taxon>Micavibrio</taxon>
    </lineage>
</organism>
<dbReference type="EMBL" id="CP002382">
    <property type="protein sequence ID" value="AEP09044.1"/>
    <property type="molecule type" value="Genomic_DNA"/>
</dbReference>
<dbReference type="KEGG" id="mai:MICA_710"/>
<dbReference type="HOGENOM" id="CLU_1314228_0_0_5"/>
<evidence type="ECO:0000313" key="2">
    <source>
        <dbReference type="Proteomes" id="UP000009286"/>
    </source>
</evidence>